<dbReference type="AlphaFoldDB" id="A0AAD9MP53"/>
<reference evidence="1" key="1">
    <citation type="submission" date="2021-01" db="EMBL/GenBank/DDBJ databases">
        <authorList>
            <person name="Eckstrom K.M.E."/>
        </authorList>
    </citation>
    <scope>NUCLEOTIDE SEQUENCE</scope>
    <source>
        <strain evidence="1">UVCC 0001</strain>
    </source>
</reference>
<keyword evidence="2" id="KW-1185">Reference proteome</keyword>
<proteinExistence type="predicted"/>
<dbReference type="Pfam" id="PF06325">
    <property type="entry name" value="PrmA"/>
    <property type="match status" value="1"/>
</dbReference>
<gene>
    <name evidence="1" type="ORF">QBZ16_000209</name>
</gene>
<evidence type="ECO:0000313" key="2">
    <source>
        <dbReference type="Proteomes" id="UP001255856"/>
    </source>
</evidence>
<organism evidence="1 2">
    <name type="scientific">Prototheca wickerhamii</name>
    <dbReference type="NCBI Taxonomy" id="3111"/>
    <lineage>
        <taxon>Eukaryota</taxon>
        <taxon>Viridiplantae</taxon>
        <taxon>Chlorophyta</taxon>
        <taxon>core chlorophytes</taxon>
        <taxon>Trebouxiophyceae</taxon>
        <taxon>Chlorellales</taxon>
        <taxon>Chlorellaceae</taxon>
        <taxon>Prototheca</taxon>
    </lineage>
</organism>
<comment type="caution">
    <text evidence="1">The sequence shown here is derived from an EMBL/GenBank/DDBJ whole genome shotgun (WGS) entry which is preliminary data.</text>
</comment>
<name>A0AAD9MP53_PROWI</name>
<dbReference type="InterPro" id="IPR029063">
    <property type="entry name" value="SAM-dependent_MTases_sf"/>
</dbReference>
<dbReference type="SUPFAM" id="SSF53335">
    <property type="entry name" value="S-adenosyl-L-methionine-dependent methyltransferases"/>
    <property type="match status" value="1"/>
</dbReference>
<accession>A0AAD9MP53</accession>
<dbReference type="EMBL" id="JASFZW010000001">
    <property type="protein sequence ID" value="KAK2080356.1"/>
    <property type="molecule type" value="Genomic_DNA"/>
</dbReference>
<evidence type="ECO:0000313" key="1">
    <source>
        <dbReference type="EMBL" id="KAK2080356.1"/>
    </source>
</evidence>
<dbReference type="Gene3D" id="3.40.50.150">
    <property type="entry name" value="Vaccinia Virus protein VP39"/>
    <property type="match status" value="1"/>
</dbReference>
<sequence>MDHYIALGQEHRDPYWCDVWPSALAAAAELAELDLAGRTLVDIGCGLGTVGIAAALQGCARVCLLDQEPLALQCAALAASLNGLEPLARTLPQLLRSEESQLVLVDPLARTPAHRAALLERLTRKGPDALVLRERRLRASSPASEPDIQVLILQKRQPGDTLGIKL</sequence>
<dbReference type="Proteomes" id="UP001255856">
    <property type="component" value="Unassembled WGS sequence"/>
</dbReference>
<protein>
    <submittedName>
        <fullName evidence="1">Uncharacterized protein</fullName>
    </submittedName>
</protein>